<dbReference type="InterPro" id="IPR034772">
    <property type="entry name" value="CPSF6/7"/>
</dbReference>
<evidence type="ECO:0000313" key="3">
    <source>
        <dbReference type="Proteomes" id="UP000268093"/>
    </source>
</evidence>
<organism evidence="2 3">
    <name type="scientific">Jimgerdemannia flammicorona</name>
    <dbReference type="NCBI Taxonomy" id="994334"/>
    <lineage>
        <taxon>Eukaryota</taxon>
        <taxon>Fungi</taxon>
        <taxon>Fungi incertae sedis</taxon>
        <taxon>Mucoromycota</taxon>
        <taxon>Mucoromycotina</taxon>
        <taxon>Endogonomycetes</taxon>
        <taxon>Endogonales</taxon>
        <taxon>Endogonaceae</taxon>
        <taxon>Jimgerdemannia</taxon>
    </lineage>
</organism>
<dbReference type="Pfam" id="PF00076">
    <property type="entry name" value="RRM_1"/>
    <property type="match status" value="1"/>
</dbReference>
<accession>A0A433DL64</accession>
<dbReference type="CDD" id="cd12372">
    <property type="entry name" value="RRM_CFIm68_CFIm59"/>
    <property type="match status" value="1"/>
</dbReference>
<dbReference type="InterPro" id="IPR035979">
    <property type="entry name" value="RBD_domain_sf"/>
</dbReference>
<dbReference type="Proteomes" id="UP000268093">
    <property type="component" value="Unassembled WGS sequence"/>
</dbReference>
<sequence length="522" mass="54029">MADEENFDIYGDDNFGGVDQHDDIFDEIVGNDNDNRPAKRRRDDNGGDYGGGDDDLFDDFGDIDKDYGDDGNLGETPMKSDHVEEEYNARHQPSGNNSNNSQQQRLQQQHPQQNYNQGTQHQQRDMSEQVAATSKREASTNMSSLRGNTSNATNALYIGELTWWTTDEDIKAIATEAGVGHELRDVTFYEHKVNGKSRGVAYAEFNTVDAAAKTKELLDDTEVNGKKCLVNFTSVNNPFRTIPKEPPPKAQRLGQQGNTTITNVGRGQTPMGNARGAANLPVNPAAAAVMRQGAGFNPMMAAAAGRGFPGMPPRDFFPGGGMMGPMGFGGFPNPAAAAAAAGRGGYMNGFGGADGFGADPMAAMRGGAGAGAGLRGGMMGMQGGRGGGRGGAAMGVRGGAAAGFMGRGGGRGGAGYGMMGGGGDEFMGGGGGFGGGGNNNSAGFPGMHINPAFFDQQGGGYGGGMGGGMGGMGEDQVPTGPRAGPGAGRFDEFGRQTGAVGMNPLKRGRIDEDDMDQRGGRY</sequence>
<comment type="caution">
    <text evidence="2">The sequence shown here is derived from an EMBL/GenBank/DDBJ whole genome shotgun (WGS) entry which is preliminary data.</text>
</comment>
<name>A0A433DL64_9FUNG</name>
<gene>
    <name evidence="2" type="ORF">BC936DRAFT_146976</name>
</gene>
<dbReference type="OrthoDB" id="10065185at2759"/>
<dbReference type="PANTHER" id="PTHR23204">
    <property type="entry name" value="CLEAVAGE AND POLYADENYLATION SPECIFIC FACTOR"/>
    <property type="match status" value="1"/>
</dbReference>
<comment type="similarity">
    <text evidence="1">Belongs to the RRM CPSF6/7 family.</text>
</comment>
<dbReference type="SMART" id="SM00360">
    <property type="entry name" value="RRM"/>
    <property type="match status" value="1"/>
</dbReference>
<evidence type="ECO:0000313" key="2">
    <source>
        <dbReference type="EMBL" id="RUP51613.1"/>
    </source>
</evidence>
<dbReference type="InterPro" id="IPR012677">
    <property type="entry name" value="Nucleotide-bd_a/b_plait_sf"/>
</dbReference>
<dbReference type="EMBL" id="RBNI01000587">
    <property type="protein sequence ID" value="RUP51613.1"/>
    <property type="molecule type" value="Genomic_DNA"/>
</dbReference>
<dbReference type="GO" id="GO:0006397">
    <property type="term" value="P:mRNA processing"/>
    <property type="evidence" value="ECO:0007669"/>
    <property type="project" value="UniProtKB-KW"/>
</dbReference>
<proteinExistence type="inferred from homology"/>
<dbReference type="SUPFAM" id="SSF54928">
    <property type="entry name" value="RNA-binding domain, RBD"/>
    <property type="match status" value="1"/>
</dbReference>
<reference evidence="2 3" key="1">
    <citation type="journal article" date="2018" name="New Phytol.">
        <title>Phylogenomics of Endogonaceae and evolution of mycorrhizas within Mucoromycota.</title>
        <authorList>
            <person name="Chang Y."/>
            <person name="Desiro A."/>
            <person name="Na H."/>
            <person name="Sandor L."/>
            <person name="Lipzen A."/>
            <person name="Clum A."/>
            <person name="Barry K."/>
            <person name="Grigoriev I.V."/>
            <person name="Martin F.M."/>
            <person name="Stajich J.E."/>
            <person name="Smith M.E."/>
            <person name="Bonito G."/>
            <person name="Spatafora J.W."/>
        </authorList>
    </citation>
    <scope>NUCLEOTIDE SEQUENCE [LARGE SCALE GENOMIC DNA]</scope>
    <source>
        <strain evidence="2 3">GMNB39</strain>
    </source>
</reference>
<dbReference type="AlphaFoldDB" id="A0A433DL64"/>
<dbReference type="PROSITE" id="PS50102">
    <property type="entry name" value="RRM"/>
    <property type="match status" value="1"/>
</dbReference>
<evidence type="ECO:0000256" key="1">
    <source>
        <dbReference type="ARBA" id="ARBA00006265"/>
    </source>
</evidence>
<dbReference type="GO" id="GO:0003723">
    <property type="term" value="F:RNA binding"/>
    <property type="evidence" value="ECO:0007669"/>
    <property type="project" value="UniProtKB-UniRule"/>
</dbReference>
<dbReference type="InterPro" id="IPR000504">
    <property type="entry name" value="RRM_dom"/>
</dbReference>
<protein>
    <submittedName>
        <fullName evidence="2">Uncharacterized protein</fullName>
    </submittedName>
</protein>
<keyword evidence="3" id="KW-1185">Reference proteome</keyword>
<dbReference type="GO" id="GO:0005634">
    <property type="term" value="C:nucleus"/>
    <property type="evidence" value="ECO:0007669"/>
    <property type="project" value="UniProtKB-SubCell"/>
</dbReference>
<dbReference type="Gene3D" id="3.30.70.330">
    <property type="match status" value="1"/>
</dbReference>